<dbReference type="CDD" id="cd02572">
    <property type="entry name" value="PseudoU_synth_hDyskerin"/>
    <property type="match status" value="1"/>
</dbReference>
<evidence type="ECO:0000256" key="6">
    <source>
        <dbReference type="ARBA" id="ARBA00071836"/>
    </source>
</evidence>
<dbReference type="NCBIfam" id="TIGR00425">
    <property type="entry name" value="CBF5"/>
    <property type="match status" value="1"/>
</dbReference>
<evidence type="ECO:0000256" key="4">
    <source>
        <dbReference type="ARBA" id="ARBA00054439"/>
    </source>
</evidence>
<reference evidence="12" key="1">
    <citation type="submission" date="2017-02" db="UniProtKB">
        <authorList>
            <consortium name="WormBaseParasite"/>
        </authorList>
    </citation>
    <scope>IDENTIFICATION</scope>
</reference>
<dbReference type="SUPFAM" id="SSF55120">
    <property type="entry name" value="Pseudouridine synthase"/>
    <property type="match status" value="1"/>
</dbReference>
<dbReference type="InterPro" id="IPR012960">
    <property type="entry name" value="Dyskerin-like"/>
</dbReference>
<evidence type="ECO:0000313" key="11">
    <source>
        <dbReference type="Proteomes" id="UP000274756"/>
    </source>
</evidence>
<dbReference type="GO" id="GO:0031120">
    <property type="term" value="P:snRNA pseudouridine synthesis"/>
    <property type="evidence" value="ECO:0007669"/>
    <property type="project" value="TreeGrafter"/>
</dbReference>
<dbReference type="OrthoDB" id="10250002at2759"/>
<dbReference type="SMART" id="SM01136">
    <property type="entry name" value="DKCLD"/>
    <property type="match status" value="1"/>
</dbReference>
<keyword evidence="11" id="KW-1185">Reference proteome</keyword>
<dbReference type="InterPro" id="IPR020103">
    <property type="entry name" value="PsdUridine_synth_cat_dom_sf"/>
</dbReference>
<comment type="function">
    <text evidence="4">Plays a central role in ribosomal RNA processing. Probable catalytic subunit of H/ACA small nucleolar ribonucleoprotein (H/ACA snoRNP) complex, which catalyzes pseudouridylation of rRNA. This involves the isomerization of uridine such that the ribose is subsequently attached to C5, instead of the normal N1. Pseudouridine ('psi') residues may serve to stabilize the conformation of rRNAs.</text>
</comment>
<dbReference type="NCBIfam" id="NF003280">
    <property type="entry name" value="PRK04270.1"/>
    <property type="match status" value="1"/>
</dbReference>
<feature type="domain" description="Dyskerin-like" evidence="8">
    <location>
        <begin position="20"/>
        <end position="78"/>
    </location>
</feature>
<dbReference type="Pfam" id="PF01509">
    <property type="entry name" value="TruB_N"/>
    <property type="match status" value="1"/>
</dbReference>
<comment type="similarity">
    <text evidence="2">Belongs to the pseudouridine synthase TruB family.</text>
</comment>
<sequence>ESQVPERFVIKPSEDKAVLNTQHWPLLLKNFDKLHTRTNHYTPLQEGCSPLRRALKDYISSGAINLDKPSNPSSHEVVAWIKRILRVEKTGHSGTLDPKTSGVLIVCIDRTTRIAKTQQEAGKEYIGVFRLHEVVDSESKVRNTLQKLTGALYQRPPIISAVKRQLRIRRVYESKLLDYSVGFISFQCIIKCQAGTYIRTYFVHLGLILGSGAHMQELRRIRSGVLGEKDNLVTMHDVLDAQYLKDRCGDENYLRHVIRPLEALLVIHKRIIVKDSAVNAICYGAKILVPGILRFEDGIDDIKQIVVVVTTKGEAICIAEAMMTSAMILTVDHGSVAKIKRVIMERDTYSRKWKLGPVTSKKQAMVISKVHGLLDKFGKPNERTPSNWRSAYYDISVDTVNF</sequence>
<dbReference type="GO" id="GO:0031429">
    <property type="term" value="C:box H/ACA snoRNP complex"/>
    <property type="evidence" value="ECO:0007669"/>
    <property type="project" value="TreeGrafter"/>
</dbReference>
<dbReference type="Gene3D" id="3.30.2350.10">
    <property type="entry name" value="Pseudouridine synthase"/>
    <property type="match status" value="1"/>
</dbReference>
<keyword evidence="3" id="KW-0413">Isomerase</keyword>
<evidence type="ECO:0000256" key="1">
    <source>
        <dbReference type="ARBA" id="ARBA00000073"/>
    </source>
</evidence>
<accession>A0A0N4UPV3</accession>
<evidence type="ECO:0000313" key="10">
    <source>
        <dbReference type="Proteomes" id="UP000038040"/>
    </source>
</evidence>
<dbReference type="GO" id="GO:0031118">
    <property type="term" value="P:rRNA pseudouridine synthesis"/>
    <property type="evidence" value="ECO:0007669"/>
    <property type="project" value="TreeGrafter"/>
</dbReference>
<dbReference type="Proteomes" id="UP000038040">
    <property type="component" value="Unplaced"/>
</dbReference>
<feature type="domain" description="PUA" evidence="7">
    <location>
        <begin position="269"/>
        <end position="344"/>
    </location>
</feature>
<dbReference type="CDD" id="cd21148">
    <property type="entry name" value="PUA_Cbf5"/>
    <property type="match status" value="1"/>
</dbReference>
<dbReference type="PANTHER" id="PTHR23127:SF0">
    <property type="entry name" value="H_ACA RIBONUCLEOPROTEIN COMPLEX SUBUNIT DKC1"/>
    <property type="match status" value="1"/>
</dbReference>
<evidence type="ECO:0000256" key="5">
    <source>
        <dbReference type="ARBA" id="ARBA00066217"/>
    </source>
</evidence>
<evidence type="ECO:0000313" key="9">
    <source>
        <dbReference type="EMBL" id="VDN53572.1"/>
    </source>
</evidence>
<dbReference type="GO" id="GO:0009982">
    <property type="term" value="F:pseudouridine synthase activity"/>
    <property type="evidence" value="ECO:0007669"/>
    <property type="project" value="InterPro"/>
</dbReference>
<dbReference type="SMART" id="SM00359">
    <property type="entry name" value="PUA"/>
    <property type="match status" value="1"/>
</dbReference>
<dbReference type="STRING" id="318479.A0A0N4UPV3"/>
<dbReference type="Pfam" id="PF01472">
    <property type="entry name" value="PUA"/>
    <property type="match status" value="1"/>
</dbReference>
<evidence type="ECO:0000256" key="3">
    <source>
        <dbReference type="ARBA" id="ARBA00023235"/>
    </source>
</evidence>
<dbReference type="InterPro" id="IPR032819">
    <property type="entry name" value="TruB_C"/>
</dbReference>
<dbReference type="GO" id="GO:0003723">
    <property type="term" value="F:RNA binding"/>
    <property type="evidence" value="ECO:0007669"/>
    <property type="project" value="InterPro"/>
</dbReference>
<dbReference type="GO" id="GO:1990481">
    <property type="term" value="P:mRNA pseudouridine synthesis"/>
    <property type="evidence" value="ECO:0007669"/>
    <property type="project" value="TreeGrafter"/>
</dbReference>
<dbReference type="PANTHER" id="PTHR23127">
    <property type="entry name" value="CENTROMERE/MICROTUBULE BINDING PROTEIN CBF5"/>
    <property type="match status" value="1"/>
</dbReference>
<comment type="subunit">
    <text evidence="5">Component of the small nucleolar ribonucleoprotein particle containing H/ACA-type snoRNAs (H/ACA snoRNPs).</text>
</comment>
<protein>
    <recommendedName>
        <fullName evidence="6">Putative H/ACA ribonucleoprotein complex subunit 4</fullName>
    </recommendedName>
</protein>
<dbReference type="Proteomes" id="UP000274756">
    <property type="component" value="Unassembled WGS sequence"/>
</dbReference>
<evidence type="ECO:0000313" key="12">
    <source>
        <dbReference type="WBParaSite" id="DME_0001001001-mRNA-1"/>
    </source>
</evidence>
<dbReference type="Pfam" id="PF16198">
    <property type="entry name" value="TruB_C_2"/>
    <property type="match status" value="1"/>
</dbReference>
<evidence type="ECO:0000256" key="2">
    <source>
        <dbReference type="ARBA" id="ARBA00008999"/>
    </source>
</evidence>
<dbReference type="PROSITE" id="PS50890">
    <property type="entry name" value="PUA"/>
    <property type="match status" value="1"/>
</dbReference>
<reference evidence="9 11" key="2">
    <citation type="submission" date="2018-11" db="EMBL/GenBank/DDBJ databases">
        <authorList>
            <consortium name="Pathogen Informatics"/>
        </authorList>
    </citation>
    <scope>NUCLEOTIDE SEQUENCE [LARGE SCALE GENOMIC DNA]</scope>
</reference>
<dbReference type="InterPro" id="IPR002501">
    <property type="entry name" value="PsdUridine_synth_N"/>
</dbReference>
<dbReference type="GO" id="GO:0000495">
    <property type="term" value="P:box H/ACA sno(s)RNA 3'-end processing"/>
    <property type="evidence" value="ECO:0007669"/>
    <property type="project" value="TreeGrafter"/>
</dbReference>
<dbReference type="EMBL" id="UYYG01000148">
    <property type="protein sequence ID" value="VDN53572.1"/>
    <property type="molecule type" value="Genomic_DNA"/>
</dbReference>
<dbReference type="Pfam" id="PF08068">
    <property type="entry name" value="DKCLD"/>
    <property type="match status" value="1"/>
</dbReference>
<gene>
    <name evidence="9" type="ORF">DME_LOCUS3545</name>
</gene>
<dbReference type="NCBIfam" id="TIGR00451">
    <property type="entry name" value="unchar_dom_2"/>
    <property type="match status" value="1"/>
</dbReference>
<proteinExistence type="inferred from homology"/>
<dbReference type="AlphaFoldDB" id="A0A0N4UPV3"/>
<dbReference type="Gene3D" id="2.30.130.10">
    <property type="entry name" value="PUA domain"/>
    <property type="match status" value="1"/>
</dbReference>
<evidence type="ECO:0000259" key="8">
    <source>
        <dbReference type="SMART" id="SM01136"/>
    </source>
</evidence>
<dbReference type="WBParaSite" id="DME_0001001001-mRNA-1">
    <property type="protein sequence ID" value="DME_0001001001-mRNA-1"/>
    <property type="gene ID" value="DME_0001001001"/>
</dbReference>
<comment type="catalytic activity">
    <reaction evidence="1">
        <text>a uridine in RNA = a pseudouridine in RNA</text>
        <dbReference type="Rhea" id="RHEA:48348"/>
        <dbReference type="Rhea" id="RHEA-COMP:12068"/>
        <dbReference type="Rhea" id="RHEA-COMP:12069"/>
        <dbReference type="ChEBI" id="CHEBI:65314"/>
        <dbReference type="ChEBI" id="CHEBI:65315"/>
    </reaction>
</comment>
<dbReference type="InterPro" id="IPR004802">
    <property type="entry name" value="tRNA_PsdUridine_synth_B_fam"/>
</dbReference>
<dbReference type="InterPro" id="IPR036974">
    <property type="entry name" value="PUA_sf"/>
</dbReference>
<organism evidence="10 12">
    <name type="scientific">Dracunculus medinensis</name>
    <name type="common">Guinea worm</name>
    <dbReference type="NCBI Taxonomy" id="318479"/>
    <lineage>
        <taxon>Eukaryota</taxon>
        <taxon>Metazoa</taxon>
        <taxon>Ecdysozoa</taxon>
        <taxon>Nematoda</taxon>
        <taxon>Chromadorea</taxon>
        <taxon>Rhabditida</taxon>
        <taxon>Spirurina</taxon>
        <taxon>Dracunculoidea</taxon>
        <taxon>Dracunculidae</taxon>
        <taxon>Dracunculus</taxon>
    </lineage>
</organism>
<dbReference type="SUPFAM" id="SSF88697">
    <property type="entry name" value="PUA domain-like"/>
    <property type="match status" value="1"/>
</dbReference>
<dbReference type="FunFam" id="3.30.2350.10:FF:000001">
    <property type="entry name" value="H/ACA ribonucleoprotein complex subunit CBF5"/>
    <property type="match status" value="1"/>
</dbReference>
<dbReference type="InterPro" id="IPR015947">
    <property type="entry name" value="PUA-like_sf"/>
</dbReference>
<dbReference type="InterPro" id="IPR002478">
    <property type="entry name" value="PUA"/>
</dbReference>
<evidence type="ECO:0000259" key="7">
    <source>
        <dbReference type="SMART" id="SM00359"/>
    </source>
</evidence>
<dbReference type="InterPro" id="IPR004521">
    <property type="entry name" value="Uncharacterised_CHP00451"/>
</dbReference>
<name>A0A0N4UPV3_DRAME</name>